<evidence type="ECO:0000256" key="23">
    <source>
        <dbReference type="ARBA" id="ARBA00023332"/>
    </source>
</evidence>
<evidence type="ECO:0000256" key="30">
    <source>
        <dbReference type="ARBA" id="ARBA00023401"/>
    </source>
</evidence>
<evidence type="ECO:0000256" key="4">
    <source>
        <dbReference type="ARBA" id="ARBA00012873"/>
    </source>
</evidence>
<protein>
    <recommendedName>
        <fullName evidence="7">Fatty acid synthase</fullName>
        <ecNumber evidence="5">1.1.1.100</ecNumber>
        <ecNumber evidence="2">1.3.1.39</ecNumber>
        <ecNumber evidence="6">2.3.1.41</ecNumber>
        <ecNumber evidence="4">2.3.1.85</ecNumber>
        <ecNumber evidence="3">3.1.2.14</ecNumber>
    </recommendedName>
</protein>
<dbReference type="Pfam" id="PF00698">
    <property type="entry name" value="Acyl_transf_1"/>
    <property type="match status" value="1"/>
</dbReference>
<dbReference type="Pfam" id="PF00975">
    <property type="entry name" value="Thioesterase"/>
    <property type="match status" value="1"/>
</dbReference>
<dbReference type="GO" id="GO:0006633">
    <property type="term" value="P:fatty acid biosynthetic process"/>
    <property type="evidence" value="ECO:0007669"/>
    <property type="project" value="UniProtKB-UniPathway"/>
</dbReference>
<comment type="catalytic activity">
    <reaction evidence="33">
        <text>acetyl-CoA + n malonyl-CoA + 2n NADPH + 2n H(+) = a long-chain fatty acid + (n+1) CoA + n CO2 + 2n NADP(+).</text>
        <dbReference type="EC" id="2.3.1.85"/>
    </reaction>
</comment>
<evidence type="ECO:0000256" key="16">
    <source>
        <dbReference type="ARBA" id="ARBA00022898"/>
    </source>
</evidence>
<comment type="catalytic activity">
    <reaction evidence="61">
        <text>butanoyl-[ACP] + malonyl-[ACP] + H(+) = 3-oxohexanoyl-[ACP] + holo-[ACP] + CO2</text>
        <dbReference type="Rhea" id="RHEA:41820"/>
        <dbReference type="Rhea" id="RHEA-COMP:9623"/>
        <dbReference type="Rhea" id="RHEA-COMP:9628"/>
        <dbReference type="Rhea" id="RHEA-COMP:9629"/>
        <dbReference type="Rhea" id="RHEA-COMP:9685"/>
        <dbReference type="ChEBI" id="CHEBI:15378"/>
        <dbReference type="ChEBI" id="CHEBI:16526"/>
        <dbReference type="ChEBI" id="CHEBI:64479"/>
        <dbReference type="ChEBI" id="CHEBI:78449"/>
        <dbReference type="ChEBI" id="CHEBI:78454"/>
        <dbReference type="ChEBI" id="CHEBI:78456"/>
    </reaction>
    <physiologicalReaction direction="left-to-right" evidence="61">
        <dbReference type="Rhea" id="RHEA:41821"/>
    </physiologicalReaction>
</comment>
<dbReference type="GO" id="GO:0004316">
    <property type="term" value="F:3-oxoacyl-[acyl-carrier-protein] reductase (NADPH) activity"/>
    <property type="evidence" value="ECO:0007669"/>
    <property type="project" value="UniProtKB-EC"/>
</dbReference>
<dbReference type="SUPFAM" id="SSF50129">
    <property type="entry name" value="GroES-like"/>
    <property type="match status" value="1"/>
</dbReference>
<dbReference type="EC" id="3.1.2.14" evidence="3"/>
<dbReference type="SUPFAM" id="SSF55048">
    <property type="entry name" value="Probable ACP-binding domain of malonyl-CoA ACP transacylase"/>
    <property type="match status" value="1"/>
</dbReference>
<evidence type="ECO:0000256" key="48">
    <source>
        <dbReference type="ARBA" id="ARBA00048420"/>
    </source>
</evidence>
<dbReference type="EC" id="2.3.1.41" evidence="6"/>
<evidence type="ECO:0000256" key="36">
    <source>
        <dbReference type="ARBA" id="ARBA00047400"/>
    </source>
</evidence>
<evidence type="ECO:0000256" key="15">
    <source>
        <dbReference type="ARBA" id="ARBA00022857"/>
    </source>
</evidence>
<dbReference type="Pfam" id="PF21149">
    <property type="entry name" value="FAS_pseudo-KR"/>
    <property type="match status" value="1"/>
</dbReference>
<dbReference type="PANTHER" id="PTHR43775">
    <property type="entry name" value="FATTY ACID SYNTHASE"/>
    <property type="match status" value="1"/>
</dbReference>
<dbReference type="SUPFAM" id="SSF53335">
    <property type="entry name" value="S-adenosyl-L-methionine-dependent methyltransferases"/>
    <property type="match status" value="1"/>
</dbReference>
<evidence type="ECO:0000256" key="42">
    <source>
        <dbReference type="ARBA" id="ARBA00047897"/>
    </source>
</evidence>
<dbReference type="Pfam" id="PF23297">
    <property type="entry name" value="ACP_SdgA_C"/>
    <property type="match status" value="1"/>
</dbReference>
<dbReference type="SUPFAM" id="SSF47336">
    <property type="entry name" value="ACP-like"/>
    <property type="match status" value="1"/>
</dbReference>
<evidence type="ECO:0000256" key="33">
    <source>
        <dbReference type="ARBA" id="ARBA00044883"/>
    </source>
</evidence>
<dbReference type="OMA" id="KMRGGEF"/>
<dbReference type="SMART" id="SM00823">
    <property type="entry name" value="PKS_PP"/>
    <property type="match status" value="1"/>
</dbReference>
<comment type="catalytic activity">
    <reaction evidence="53">
        <text>hexadecanoyl-[ACP] + H2O = hexadecanoate + holo-[ACP] + H(+)</text>
        <dbReference type="Rhea" id="RHEA:41932"/>
        <dbReference type="Rhea" id="RHEA-COMP:9652"/>
        <dbReference type="Rhea" id="RHEA-COMP:9685"/>
        <dbReference type="ChEBI" id="CHEBI:7896"/>
        <dbReference type="ChEBI" id="CHEBI:15377"/>
        <dbReference type="ChEBI" id="CHEBI:15378"/>
        <dbReference type="ChEBI" id="CHEBI:64479"/>
        <dbReference type="ChEBI" id="CHEBI:78483"/>
        <dbReference type="EC" id="3.1.2.14"/>
    </reaction>
    <physiologicalReaction direction="left-to-right" evidence="53">
        <dbReference type="Rhea" id="RHEA:41933"/>
    </physiologicalReaction>
</comment>
<dbReference type="InterPro" id="IPR014030">
    <property type="entry name" value="Ketoacyl_synth_N"/>
</dbReference>
<evidence type="ECO:0000256" key="11">
    <source>
        <dbReference type="ARBA" id="ARBA00022679"/>
    </source>
</evidence>
<comment type="catalytic activity">
    <reaction evidence="59">
        <text>3-oxohexadecanoyl-[ACP] + NADPH + H(+) = (3R)-hydroxyhexadecanoyl-[ACP] + NADP(+)</text>
        <dbReference type="Rhea" id="RHEA:41904"/>
        <dbReference type="Rhea" id="RHEA-COMP:9649"/>
        <dbReference type="Rhea" id="RHEA-COMP:9650"/>
        <dbReference type="ChEBI" id="CHEBI:15378"/>
        <dbReference type="ChEBI" id="CHEBI:57783"/>
        <dbReference type="ChEBI" id="CHEBI:58349"/>
        <dbReference type="ChEBI" id="CHEBI:78478"/>
        <dbReference type="ChEBI" id="CHEBI:78480"/>
    </reaction>
    <physiologicalReaction direction="left-to-right" evidence="59">
        <dbReference type="Rhea" id="RHEA:41905"/>
    </physiologicalReaction>
</comment>
<dbReference type="Gene3D" id="1.10.1200.10">
    <property type="entry name" value="ACP-like"/>
    <property type="match status" value="1"/>
</dbReference>
<dbReference type="InterPro" id="IPR001227">
    <property type="entry name" value="Ac_transferase_dom_sf"/>
</dbReference>
<keyword evidence="11" id="KW-0808">Transferase</keyword>
<evidence type="ECO:0000256" key="22">
    <source>
        <dbReference type="ARBA" id="ARBA00023268"/>
    </source>
</evidence>
<comment type="catalytic activity">
    <reaction evidence="50">
        <text>3-oxohexanoyl-[ACP] + NADPH + H(+) = (3R)-hydroxyhexanoyl-[ACP] + NADP(+)</text>
        <dbReference type="Rhea" id="RHEA:41824"/>
        <dbReference type="Rhea" id="RHEA-COMP:9629"/>
        <dbReference type="Rhea" id="RHEA-COMP:9630"/>
        <dbReference type="ChEBI" id="CHEBI:15378"/>
        <dbReference type="ChEBI" id="CHEBI:57783"/>
        <dbReference type="ChEBI" id="CHEBI:58349"/>
        <dbReference type="ChEBI" id="CHEBI:78456"/>
        <dbReference type="ChEBI" id="CHEBI:78457"/>
    </reaction>
    <physiologicalReaction direction="left-to-right" evidence="50">
        <dbReference type="Rhea" id="RHEA:41825"/>
    </physiologicalReaction>
</comment>
<dbReference type="EMBL" id="KQ420055">
    <property type="protein sequence ID" value="KOF81449.1"/>
    <property type="molecule type" value="Genomic_DNA"/>
</dbReference>
<evidence type="ECO:0000256" key="39">
    <source>
        <dbReference type="ARBA" id="ARBA00047500"/>
    </source>
</evidence>
<dbReference type="EMBL" id="KQ420055">
    <property type="protein sequence ID" value="KOF81450.1"/>
    <property type="molecule type" value="Genomic_DNA"/>
</dbReference>
<evidence type="ECO:0000256" key="8">
    <source>
        <dbReference type="ARBA" id="ARBA00022450"/>
    </source>
</evidence>
<evidence type="ECO:0000256" key="47">
    <source>
        <dbReference type="ARBA" id="ARBA00048289"/>
    </source>
</evidence>
<comment type="catalytic activity">
    <reaction evidence="39">
        <text>(2E)-butenoyl-[ACP] + NADPH + H(+) = butanoyl-[ACP] + NADP(+)</text>
        <dbReference type="Rhea" id="RHEA:41812"/>
        <dbReference type="Rhea" id="RHEA-COMP:9627"/>
        <dbReference type="Rhea" id="RHEA-COMP:9628"/>
        <dbReference type="ChEBI" id="CHEBI:15378"/>
        <dbReference type="ChEBI" id="CHEBI:57783"/>
        <dbReference type="ChEBI" id="CHEBI:58349"/>
        <dbReference type="ChEBI" id="CHEBI:78453"/>
        <dbReference type="ChEBI" id="CHEBI:78454"/>
    </reaction>
    <physiologicalReaction direction="left-to-right" evidence="39">
        <dbReference type="Rhea" id="RHEA:41813"/>
    </physiologicalReaction>
</comment>
<dbReference type="InterPro" id="IPR020841">
    <property type="entry name" value="PKS_Beta-ketoAc_synthase_dom"/>
</dbReference>
<feature type="domain" description="Ketosynthase family 3 (KS3)" evidence="66">
    <location>
        <begin position="29"/>
        <end position="434"/>
    </location>
</feature>
<feature type="domain" description="PKS/mFAS DH" evidence="67">
    <location>
        <begin position="871"/>
        <end position="1138"/>
    </location>
</feature>
<dbReference type="STRING" id="37653.A0A0L8GXY4"/>
<dbReference type="SMART" id="SM00829">
    <property type="entry name" value="PKS_ER"/>
    <property type="match status" value="1"/>
</dbReference>
<sequence>MPARMFDNPSVGEGTKNGPVNEISEFYCSDEVIISGISGRLPESNNIAEFRENLINSIDMITEDDRRWKPGLYDLPKRAGKLKELDKFDAAFFGIPPKQADAMEPQLRMLLEVSYESLIDAGIDPYSIRGSRTGVFIGASESEAHQAWSADPDATVGYHMTGCARSMFANRLSFYFDFKGPSFVIDTACSSSLLAMDQALMSIRMGLCDAALVGGTSLCLKPTTSLQFKKMNMVSEDGCSKSFDASANGYVRSEAVVVIFLQKAKNAKRIYATFVHSKNNADGNKERGITFPSGEIQKKLITEVYSEAGVDPKNVAYVEAHGTGTQAGDPQELNTIADVFCKGRDGPLFVGSTKSNMGHPEPASGLAALAKVIIAMEDGMIPANLHYKEPNPDIPGLLDGRLKVVTERLRWNGGYVGINSFGFGGSNVHALLRSYPTEKPVPHPASDMARLVTFAGRTEQAIYDAMEIVKERKHDVDFQALLQETILLSTNNKPYRGYAFLNMEDTEIRIEKCPPETRPIWFVFAGMGSQWPGMGKSLMKLDVFYSSIMKSDAVISPLGIKLSQILLEGDENIFNNALYSFVGIAAIQIALVDLLSAMGIKPDGIIGHSVGELGCGYADGSLTAEETILAAYWRGKCILDGGLPHGKMAAVGLTWKEAKEMCPEGVVPACHNAEDSVTISGAADLITNFIEDLKSKDIFAREVQSSSVAFHSYYMKQIAPALQAALDKVIVPKLRTSRWISTSIPAEKWDTQLAKFSSASYHVNNLLNPVLFQEALQHVPSNAIVIEIAPHCLLQAILKRTLNTKCVLVGLMKRKHVNNLEFFYSMLGKCFMAGMNFNPLKVYSPVSYPVSRGTGMLNSIFKWDHSETWAVPTIEQFLASGSGKENCCVIECDISSEEAKDYYLVGHIIDGRVLFPATGYLVLAWRAFAKMLAAFYEQLPVQFDNITIHRATILPNAGKLKFEVNIMQITGEFEIVENGSLVASGRIRAVQDLRSDIASNINTDLLDVSEDLNKLEVYRVLHLRGYDYGPTFQGILKTNSFGNQGVLCWNKNWVTFLDTMLQMSVLRLPGKGLRLPTRIQSVYIDPTCHDGCCRVVNDETKGIKVTINSDIDTCTAGGVEILGLHATVAPRRQMQSSPILETHTFVPNIMNLSKVDIQMDSYIKICSSLCQSILKRILTSTNVPNRSFLETQLKDFNDSVPDVESTDFSKSPHNGLLQMLMKVPNSPSLKSDNLEHLLSSFESELSADQLLTYIYNQGALKSCLDIVLENLFKNKIKVVEIDATQKNFSQRIISSFESHPIVTTDYIRTVSEGEMDVDSEVTGIPILRWDPANPSSDILSNADLVIASNVLHRYKDINQVMTNICHVLNSGKFLLLEEATQYSEIFTCLEMLSKDYSSVTSARTNFFLTNEDLKEYIKNAELEIVCHFTGPISDMYLLRKKIKPLVCQKLVIDDLEGSWFNDLKNLFLKCSTENNFDRLWLVSSSTPLNGILGLVNCLVKEDSSNKIRCIFNASLAGTQLHLTDDLFKKLQSTDLLMNVFRDDQWGSMRHLPFLTGLAQISESNHAYINVMTRGDLSSLRWIESPLKYFNTKLSPNKQLCTVYYASLNFRDIMLASGKLPPDAIPGNLADQDCLLGIEFSGKSPQGKRIMGLLSAKGLATSVDADRDFLWEIPNSWTLEEAASVPVVYSTVYYALVVRGQIKKGDSILIHSGSGGVGQAAISVAHFFECEIYTTVGSKEKKKYLQERFPFLKDMHFSNSRDTSFEVDILRVTNGRGVDVVLNSLADEKLQASLRVLANHGRFLEIGKVDLSKNTPLGMSIFLKNITFHGILLDALFEPGNKDWKKVANLLAKGIKSGAVKPLKTTVFDKTDVEAAFRYMAQGKHIGKVLIKIRDEVTEVEGSHPTVVHVPAISKTVCNPNKCYIITGGLGGFGLELAEWLIERGAYKLVLTSRSGIKTGYQARKVRLWKEKGINVQVSVRNIVKLEETLMLMKEANKIGPVGGIFHLAMVLSDSLMEEQTIESFQKVFAPKVIGTKHLDQASRELCKSTLEWFVVFSSVSCGRGNMGQSNYGFANSVMERICEKRHMDNLPGLAIQWGAIGDVGIVISSMGDNDTVVGGTLPQRLNSCFTVLEKFLNQSHPVVSSYVLAERNVSHDSQRDSKANFLESVKNILGIKDLSMINSTTTLADLGLDSLMGVEIKQLLERDYDLNLSTREIRQLTMKKIQEISGCGSQSPSPSFQQPLLTNGITRYNLNQIIPLQNIISLNSVKSDEQPFFIIHPLEGSAHCLQVLASYLKIPVYGLQCTASTPLESIESLASYYLQKIYEVQPKGPYRIGGYSFGAGLAIEMVIQIEASKEKVEKLVLLDGSHNYVAAHTFSHRVKTSQQNLLESQAMVAFSRQFIEVPYQTLIDHLVVLNNFEERAKKIVDLILLHNPLVKQRDEMIFSANVFHQLLLIAEAYKPSCKINTSVNLYRAKDTTHEFTRLGNDYGVKAVCSGDLSVDVIEGNHESFILGENAAVLGDLINKLYVSSL</sequence>
<evidence type="ECO:0000313" key="68">
    <source>
        <dbReference type="EMBL" id="KOF81450.1"/>
    </source>
</evidence>
<dbReference type="InterPro" id="IPR001031">
    <property type="entry name" value="Thioesterase"/>
</dbReference>
<comment type="catalytic activity">
    <reaction evidence="26">
        <text>(3R)-hydroxydecanoyl-[ACP] = (2E)-decenoyl-[ACP] + H2O</text>
        <dbReference type="Rhea" id="RHEA:41860"/>
        <dbReference type="Rhea" id="RHEA-COMP:9638"/>
        <dbReference type="Rhea" id="RHEA-COMP:9639"/>
        <dbReference type="ChEBI" id="CHEBI:15377"/>
        <dbReference type="ChEBI" id="CHEBI:78466"/>
        <dbReference type="ChEBI" id="CHEBI:78467"/>
    </reaction>
    <physiologicalReaction direction="left-to-right" evidence="26">
        <dbReference type="Rhea" id="RHEA:41861"/>
    </physiologicalReaction>
</comment>
<comment type="function">
    <text evidence="32">Fatty acid synthetase is a multifunctional enzyme that catalyzes the de novo biosynthesis of long-chain saturated fatty acids starting from acetyl-CoA and malonyl-CoA in the presence of NADPH. This multifunctional protein contains 7 catalytic activities and a site for the binding of the prosthetic group 4'-phosphopantetheine of the acyl carrier protein ([ACP]) domain.</text>
</comment>
<proteinExistence type="predicted"/>
<evidence type="ECO:0000256" key="50">
    <source>
        <dbReference type="ARBA" id="ARBA00048571"/>
    </source>
</evidence>
<evidence type="ECO:0000256" key="1">
    <source>
        <dbReference type="ARBA" id="ARBA00005189"/>
    </source>
</evidence>
<keyword evidence="20" id="KW-0443">Lipid metabolism</keyword>
<evidence type="ECO:0000259" key="65">
    <source>
        <dbReference type="PROSITE" id="PS50075"/>
    </source>
</evidence>
<feature type="region of interest" description="N-terminal hotdog fold" evidence="64">
    <location>
        <begin position="871"/>
        <end position="996"/>
    </location>
</feature>
<evidence type="ECO:0000256" key="19">
    <source>
        <dbReference type="ARBA" id="ARBA00023027"/>
    </source>
</evidence>
<evidence type="ECO:0000256" key="53">
    <source>
        <dbReference type="ARBA" id="ARBA00048704"/>
    </source>
</evidence>
<evidence type="ECO:0000256" key="49">
    <source>
        <dbReference type="ARBA" id="ARBA00048506"/>
    </source>
</evidence>
<feature type="active site" description="Proton acceptor; for dehydratase activity" evidence="64">
    <location>
        <position position="907"/>
    </location>
</feature>
<comment type="catalytic activity">
    <reaction evidence="43">
        <text>3-oxobutanoyl-[ACP] + NADPH + H(+) = (3R)-hydroxybutanoyl-[ACP] + NADP(+)</text>
        <dbReference type="Rhea" id="RHEA:41804"/>
        <dbReference type="Rhea" id="RHEA-COMP:9625"/>
        <dbReference type="Rhea" id="RHEA-COMP:9626"/>
        <dbReference type="ChEBI" id="CHEBI:15378"/>
        <dbReference type="ChEBI" id="CHEBI:57783"/>
        <dbReference type="ChEBI" id="CHEBI:58349"/>
        <dbReference type="ChEBI" id="CHEBI:78450"/>
        <dbReference type="ChEBI" id="CHEBI:78451"/>
    </reaction>
    <physiologicalReaction direction="left-to-right" evidence="43">
        <dbReference type="Rhea" id="RHEA:41805"/>
    </physiologicalReaction>
</comment>
<evidence type="ECO:0000256" key="61">
    <source>
        <dbReference type="ARBA" id="ARBA00049449"/>
    </source>
</evidence>
<comment type="catalytic activity">
    <reaction evidence="46">
        <text>(2E)-dodecenoyl-[ACP] + NADPH + H(+) = dodecanoyl-[ACP] + NADP(+)</text>
        <dbReference type="Rhea" id="RHEA:41880"/>
        <dbReference type="Rhea" id="RHEA-COMP:9643"/>
        <dbReference type="Rhea" id="RHEA-COMP:9644"/>
        <dbReference type="ChEBI" id="CHEBI:15378"/>
        <dbReference type="ChEBI" id="CHEBI:57783"/>
        <dbReference type="ChEBI" id="CHEBI:58349"/>
        <dbReference type="ChEBI" id="CHEBI:65264"/>
        <dbReference type="ChEBI" id="CHEBI:78472"/>
    </reaction>
    <physiologicalReaction direction="left-to-right" evidence="46">
        <dbReference type="Rhea" id="RHEA:41881"/>
    </physiologicalReaction>
</comment>
<evidence type="ECO:0000256" key="31">
    <source>
        <dbReference type="ARBA" id="ARBA00023402"/>
    </source>
</evidence>
<evidence type="ECO:0000256" key="58">
    <source>
        <dbReference type="ARBA" id="ARBA00049263"/>
    </source>
</evidence>
<evidence type="ECO:0000256" key="38">
    <source>
        <dbReference type="ARBA" id="ARBA00047451"/>
    </source>
</evidence>
<evidence type="ECO:0000256" key="6">
    <source>
        <dbReference type="ARBA" id="ARBA00013191"/>
    </source>
</evidence>
<evidence type="ECO:0000256" key="29">
    <source>
        <dbReference type="ARBA" id="ARBA00023399"/>
    </source>
</evidence>
<evidence type="ECO:0000256" key="32">
    <source>
        <dbReference type="ARBA" id="ARBA00023442"/>
    </source>
</evidence>
<comment type="catalytic activity">
    <reaction evidence="41">
        <text>(2E)-hexadecenoyl-[ACP] + NADPH + H(+) = hexadecanoyl-[ACP] + NADP(+)</text>
        <dbReference type="Rhea" id="RHEA:41912"/>
        <dbReference type="Rhea" id="RHEA-COMP:9651"/>
        <dbReference type="Rhea" id="RHEA-COMP:9652"/>
        <dbReference type="ChEBI" id="CHEBI:15378"/>
        <dbReference type="ChEBI" id="CHEBI:57783"/>
        <dbReference type="ChEBI" id="CHEBI:58349"/>
        <dbReference type="ChEBI" id="CHEBI:78481"/>
        <dbReference type="ChEBI" id="CHEBI:78483"/>
    </reaction>
    <physiologicalReaction direction="left-to-right" evidence="41">
        <dbReference type="Rhea" id="RHEA:41913"/>
    </physiologicalReaction>
</comment>
<dbReference type="CDD" id="cd08954">
    <property type="entry name" value="KR_1_FAS_SDR_x"/>
    <property type="match status" value="1"/>
</dbReference>
<dbReference type="KEGG" id="obi:106874238"/>
<keyword evidence="13" id="KW-0378">Hydrolase</keyword>
<comment type="catalytic activity">
    <reaction evidence="37">
        <text>3-oxodecanoyl-[ACP] + NADPH + H(+) = (3R)-hydroxydecanoyl-[ACP] + NADP(+)</text>
        <dbReference type="Rhea" id="RHEA:41856"/>
        <dbReference type="Rhea" id="RHEA-COMP:9637"/>
        <dbReference type="Rhea" id="RHEA-COMP:9638"/>
        <dbReference type="ChEBI" id="CHEBI:15378"/>
        <dbReference type="ChEBI" id="CHEBI:57783"/>
        <dbReference type="ChEBI" id="CHEBI:58349"/>
        <dbReference type="ChEBI" id="CHEBI:78464"/>
        <dbReference type="ChEBI" id="CHEBI:78466"/>
    </reaction>
    <physiologicalReaction direction="left-to-right" evidence="37">
        <dbReference type="Rhea" id="RHEA:41857"/>
    </physiologicalReaction>
</comment>
<evidence type="ECO:0000256" key="28">
    <source>
        <dbReference type="ARBA" id="ARBA00023398"/>
    </source>
</evidence>
<gene>
    <name evidence="68" type="ORF">OCBIM_22026479mg</name>
</gene>
<dbReference type="InterPro" id="IPR009081">
    <property type="entry name" value="PP-bd_ACP"/>
</dbReference>
<comment type="catalytic activity">
    <reaction evidence="52">
        <text>holo-[ACP] + acetyl-CoA = acetyl-[ACP] + CoA</text>
        <dbReference type="Rhea" id="RHEA:41788"/>
        <dbReference type="Rhea" id="RHEA-COMP:9621"/>
        <dbReference type="Rhea" id="RHEA-COMP:9685"/>
        <dbReference type="ChEBI" id="CHEBI:57287"/>
        <dbReference type="ChEBI" id="CHEBI:57288"/>
        <dbReference type="ChEBI" id="CHEBI:64479"/>
        <dbReference type="ChEBI" id="CHEBI:78446"/>
        <dbReference type="EC" id="2.3.1.38"/>
    </reaction>
    <physiologicalReaction direction="left-to-right" evidence="52">
        <dbReference type="Rhea" id="RHEA:41789"/>
    </physiologicalReaction>
</comment>
<dbReference type="GO" id="GO:0004315">
    <property type="term" value="F:3-oxoacyl-[acyl-carrier-protein] synthase activity"/>
    <property type="evidence" value="ECO:0007669"/>
    <property type="project" value="UniProtKB-EC"/>
</dbReference>
<dbReference type="InterPro" id="IPR020806">
    <property type="entry name" value="PKS_PP-bd"/>
</dbReference>
<feature type="active site" description="Proton donor; for dehydratase activity" evidence="64">
    <location>
        <position position="1058"/>
    </location>
</feature>
<comment type="catalytic activity">
    <reaction evidence="48">
        <text>(2E)-octenoyl-[ACP] + NADPH + H(+) = octanoyl-[ACP] + NADP(+)</text>
        <dbReference type="Rhea" id="RHEA:41848"/>
        <dbReference type="Rhea" id="RHEA-COMP:9635"/>
        <dbReference type="Rhea" id="RHEA-COMP:9636"/>
        <dbReference type="ChEBI" id="CHEBI:15378"/>
        <dbReference type="ChEBI" id="CHEBI:57783"/>
        <dbReference type="ChEBI" id="CHEBI:58349"/>
        <dbReference type="ChEBI" id="CHEBI:78462"/>
        <dbReference type="ChEBI" id="CHEBI:78463"/>
    </reaction>
    <physiologicalReaction direction="left-to-right" evidence="48">
        <dbReference type="Rhea" id="RHEA:41849"/>
    </physiologicalReaction>
</comment>
<evidence type="ECO:0000256" key="3">
    <source>
        <dbReference type="ARBA" id="ARBA00012480"/>
    </source>
</evidence>
<evidence type="ECO:0000256" key="59">
    <source>
        <dbReference type="ARBA" id="ARBA00049414"/>
    </source>
</evidence>
<dbReference type="OrthoDB" id="329835at2759"/>
<comment type="catalytic activity">
    <reaction evidence="36">
        <text>a (3R)-hydroxyacyl-[ACP] + NADP(+) = a 3-oxoacyl-[ACP] + NADPH + H(+)</text>
        <dbReference type="Rhea" id="RHEA:17397"/>
        <dbReference type="Rhea" id="RHEA-COMP:9916"/>
        <dbReference type="Rhea" id="RHEA-COMP:9945"/>
        <dbReference type="ChEBI" id="CHEBI:15378"/>
        <dbReference type="ChEBI" id="CHEBI:57783"/>
        <dbReference type="ChEBI" id="CHEBI:58349"/>
        <dbReference type="ChEBI" id="CHEBI:78776"/>
        <dbReference type="ChEBI" id="CHEBI:78827"/>
        <dbReference type="EC" id="1.1.1.100"/>
    </reaction>
    <physiologicalReaction direction="right-to-left" evidence="36">
        <dbReference type="Rhea" id="RHEA:17399"/>
    </physiologicalReaction>
</comment>
<keyword evidence="17" id="KW-0007">Acetylation</keyword>
<comment type="catalytic activity">
    <reaction evidence="56">
        <text>decanoyl-[ACP] + malonyl-[ACP] + H(+) = 3-oxododecanoyl-[ACP] + holo-[ACP] + CO2</text>
        <dbReference type="Rhea" id="RHEA:41868"/>
        <dbReference type="Rhea" id="RHEA-COMP:9623"/>
        <dbReference type="Rhea" id="RHEA-COMP:9640"/>
        <dbReference type="Rhea" id="RHEA-COMP:9641"/>
        <dbReference type="Rhea" id="RHEA-COMP:9685"/>
        <dbReference type="ChEBI" id="CHEBI:15378"/>
        <dbReference type="ChEBI" id="CHEBI:16526"/>
        <dbReference type="ChEBI" id="CHEBI:64479"/>
        <dbReference type="ChEBI" id="CHEBI:78449"/>
        <dbReference type="ChEBI" id="CHEBI:78468"/>
        <dbReference type="ChEBI" id="CHEBI:78469"/>
    </reaction>
    <physiologicalReaction direction="left-to-right" evidence="56">
        <dbReference type="Rhea" id="RHEA:41869"/>
    </physiologicalReaction>
</comment>
<dbReference type="InterPro" id="IPR057326">
    <property type="entry name" value="KR_dom"/>
</dbReference>
<comment type="catalytic activity">
    <reaction evidence="57">
        <text>(2E)-tetradecenoyl-[ACP] + NADPH + H(+) = tetradecanoyl-[ACP] + NADP(+)</text>
        <dbReference type="Rhea" id="RHEA:41896"/>
        <dbReference type="Rhea" id="RHEA-COMP:9647"/>
        <dbReference type="Rhea" id="RHEA-COMP:9648"/>
        <dbReference type="ChEBI" id="CHEBI:15378"/>
        <dbReference type="ChEBI" id="CHEBI:57783"/>
        <dbReference type="ChEBI" id="CHEBI:58349"/>
        <dbReference type="ChEBI" id="CHEBI:78475"/>
        <dbReference type="ChEBI" id="CHEBI:78477"/>
    </reaction>
    <physiologicalReaction direction="left-to-right" evidence="57">
        <dbReference type="Rhea" id="RHEA:41897"/>
    </physiologicalReaction>
</comment>
<comment type="catalytic activity">
    <reaction evidence="62">
        <text>(2E)-decenoyl-[ACP] + NADPH + H(+) = decanoyl-[ACP] + NADP(+)</text>
        <dbReference type="Rhea" id="RHEA:41864"/>
        <dbReference type="Rhea" id="RHEA-COMP:9639"/>
        <dbReference type="Rhea" id="RHEA-COMP:9640"/>
        <dbReference type="ChEBI" id="CHEBI:15378"/>
        <dbReference type="ChEBI" id="CHEBI:57783"/>
        <dbReference type="ChEBI" id="CHEBI:58349"/>
        <dbReference type="ChEBI" id="CHEBI:78467"/>
        <dbReference type="ChEBI" id="CHEBI:78468"/>
    </reaction>
    <physiologicalReaction direction="left-to-right" evidence="62">
        <dbReference type="Rhea" id="RHEA:41865"/>
    </physiologicalReaction>
</comment>
<comment type="catalytic activity">
    <reaction evidence="45">
        <text>hexadecanoyl-[ACP] + malonyl-[ACP] + H(+) = 3-oxooctadecanoyl-[ACP] + holo-[ACP] + CO2</text>
        <dbReference type="Rhea" id="RHEA:41916"/>
        <dbReference type="Rhea" id="RHEA-COMP:9623"/>
        <dbReference type="Rhea" id="RHEA-COMP:9652"/>
        <dbReference type="Rhea" id="RHEA-COMP:9653"/>
        <dbReference type="Rhea" id="RHEA-COMP:9685"/>
        <dbReference type="ChEBI" id="CHEBI:15378"/>
        <dbReference type="ChEBI" id="CHEBI:16526"/>
        <dbReference type="ChEBI" id="CHEBI:64479"/>
        <dbReference type="ChEBI" id="CHEBI:78449"/>
        <dbReference type="ChEBI" id="CHEBI:78483"/>
        <dbReference type="ChEBI" id="CHEBI:78487"/>
    </reaction>
    <physiologicalReaction direction="left-to-right" evidence="45">
        <dbReference type="Rhea" id="RHEA:41917"/>
    </physiologicalReaction>
</comment>
<dbReference type="InterPro" id="IPR050091">
    <property type="entry name" value="PKS_NRPS_Biosynth_Enz"/>
</dbReference>
<comment type="catalytic activity">
    <reaction evidence="23">
        <text>(3R)-hydroxyoctanoyl-[ACP] = (2E)-octenoyl-[ACP] + H2O</text>
        <dbReference type="Rhea" id="RHEA:41844"/>
        <dbReference type="Rhea" id="RHEA-COMP:9634"/>
        <dbReference type="Rhea" id="RHEA-COMP:9635"/>
        <dbReference type="ChEBI" id="CHEBI:15377"/>
        <dbReference type="ChEBI" id="CHEBI:78461"/>
        <dbReference type="ChEBI" id="CHEBI:78462"/>
    </reaction>
    <physiologicalReaction direction="left-to-right" evidence="23">
        <dbReference type="Rhea" id="RHEA:41845"/>
    </physiologicalReaction>
</comment>
<comment type="catalytic activity">
    <reaction evidence="42">
        <text>(2E)-hexenoyl-[ACP] + NADPH + H(+) = hexanoyl-[ACP] + NADP(+)</text>
        <dbReference type="Rhea" id="RHEA:41832"/>
        <dbReference type="Rhea" id="RHEA-COMP:9631"/>
        <dbReference type="Rhea" id="RHEA-COMP:9632"/>
        <dbReference type="ChEBI" id="CHEBI:15378"/>
        <dbReference type="ChEBI" id="CHEBI:57783"/>
        <dbReference type="ChEBI" id="CHEBI:58349"/>
        <dbReference type="ChEBI" id="CHEBI:78458"/>
        <dbReference type="ChEBI" id="CHEBI:78459"/>
    </reaction>
    <physiologicalReaction direction="left-to-right" evidence="42">
        <dbReference type="Rhea" id="RHEA:41833"/>
    </physiologicalReaction>
</comment>
<dbReference type="FunFam" id="3.90.180.10:FF:000015">
    <property type="entry name" value="Fatty acid synthase"/>
    <property type="match status" value="1"/>
</dbReference>
<dbReference type="Gene3D" id="3.40.366.10">
    <property type="entry name" value="Malonyl-Coenzyme A Acyl Carrier Protein, domain 2"/>
    <property type="match status" value="1"/>
</dbReference>
<dbReference type="GO" id="GO:0004313">
    <property type="term" value="F:[acyl-carrier-protein] S-acetyltransferase activity"/>
    <property type="evidence" value="ECO:0007669"/>
    <property type="project" value="UniProtKB-EC"/>
</dbReference>
<dbReference type="Gene3D" id="3.90.180.10">
    <property type="entry name" value="Medium-chain alcohol dehydrogenases, catalytic domain"/>
    <property type="match status" value="1"/>
</dbReference>
<dbReference type="InterPro" id="IPR013968">
    <property type="entry name" value="PKS_KR"/>
</dbReference>
<evidence type="ECO:0000256" key="60">
    <source>
        <dbReference type="ARBA" id="ARBA00049422"/>
    </source>
</evidence>
<dbReference type="Gene3D" id="3.40.47.10">
    <property type="match status" value="1"/>
</dbReference>
<comment type="catalytic activity">
    <reaction evidence="24">
        <text>(3R)-hydroxydodecanoyl-[ACP] = (2E)-dodecenoyl-[ACP] + H2O</text>
        <dbReference type="Rhea" id="RHEA:41876"/>
        <dbReference type="Rhea" id="RHEA-COMP:9642"/>
        <dbReference type="Rhea" id="RHEA-COMP:9643"/>
        <dbReference type="ChEBI" id="CHEBI:15377"/>
        <dbReference type="ChEBI" id="CHEBI:78470"/>
        <dbReference type="ChEBI" id="CHEBI:78472"/>
    </reaction>
    <physiologicalReaction direction="left-to-right" evidence="24">
        <dbReference type="Rhea" id="RHEA:41877"/>
    </physiologicalReaction>
</comment>
<dbReference type="Pfam" id="PF21089">
    <property type="entry name" value="PKS_DH_N"/>
    <property type="match status" value="1"/>
</dbReference>
<dbReference type="PROSITE" id="PS50075">
    <property type="entry name" value="CARRIER"/>
    <property type="match status" value="1"/>
</dbReference>
<evidence type="ECO:0000256" key="14">
    <source>
        <dbReference type="ARBA" id="ARBA00022832"/>
    </source>
</evidence>
<dbReference type="CDD" id="cd05195">
    <property type="entry name" value="enoyl_red"/>
    <property type="match status" value="1"/>
</dbReference>
<comment type="catalytic activity">
    <reaction evidence="44">
        <text>acetyl-[ACP] + malonyl-[ACP] + H(+) = 3-oxobutanoyl-[ACP] + holo-[ACP] + CO2</text>
        <dbReference type="Rhea" id="RHEA:41800"/>
        <dbReference type="Rhea" id="RHEA-COMP:9621"/>
        <dbReference type="Rhea" id="RHEA-COMP:9623"/>
        <dbReference type="Rhea" id="RHEA-COMP:9625"/>
        <dbReference type="Rhea" id="RHEA-COMP:9685"/>
        <dbReference type="ChEBI" id="CHEBI:15378"/>
        <dbReference type="ChEBI" id="CHEBI:16526"/>
        <dbReference type="ChEBI" id="CHEBI:64479"/>
        <dbReference type="ChEBI" id="CHEBI:78446"/>
        <dbReference type="ChEBI" id="CHEBI:78449"/>
        <dbReference type="ChEBI" id="CHEBI:78450"/>
    </reaction>
    <physiologicalReaction direction="left-to-right" evidence="44">
        <dbReference type="Rhea" id="RHEA:41801"/>
    </physiologicalReaction>
</comment>
<evidence type="ECO:0000256" key="43">
    <source>
        <dbReference type="ARBA" id="ARBA00047953"/>
    </source>
</evidence>
<evidence type="ECO:0000256" key="46">
    <source>
        <dbReference type="ARBA" id="ARBA00048281"/>
    </source>
</evidence>
<keyword evidence="9" id="KW-0444">Lipid biosynthesis</keyword>
<comment type="catalytic activity">
    <reaction evidence="27">
        <text>a (3R)-hydroxyacyl-[ACP] = a (2E)-enoyl-[ACP] + H2O</text>
        <dbReference type="Rhea" id="RHEA:13097"/>
        <dbReference type="Rhea" id="RHEA-COMP:9925"/>
        <dbReference type="Rhea" id="RHEA-COMP:9945"/>
        <dbReference type="ChEBI" id="CHEBI:15377"/>
        <dbReference type="ChEBI" id="CHEBI:78784"/>
        <dbReference type="ChEBI" id="CHEBI:78827"/>
        <dbReference type="EC" id="4.2.1.59"/>
    </reaction>
    <physiologicalReaction direction="left-to-right" evidence="27">
        <dbReference type="Rhea" id="RHEA:13098"/>
    </physiologicalReaction>
</comment>
<evidence type="ECO:0000256" key="10">
    <source>
        <dbReference type="ARBA" id="ARBA00022553"/>
    </source>
</evidence>
<dbReference type="InterPro" id="IPR011032">
    <property type="entry name" value="GroES-like_sf"/>
</dbReference>
<dbReference type="InterPro" id="IPR042104">
    <property type="entry name" value="PKS_dehydratase_sf"/>
</dbReference>
<dbReference type="InterPro" id="IPR014031">
    <property type="entry name" value="Ketoacyl_synth_C"/>
</dbReference>
<reference evidence="68" key="1">
    <citation type="submission" date="2015-07" db="EMBL/GenBank/DDBJ databases">
        <title>MeaNS - Measles Nucleotide Surveillance Program.</title>
        <authorList>
            <person name="Tran T."/>
            <person name="Druce J."/>
        </authorList>
    </citation>
    <scope>NUCLEOTIDE SEQUENCE</scope>
    <source>
        <strain evidence="68">UCB-OBI-ISO-001</strain>
        <tissue evidence="68">Gonad</tissue>
    </source>
</reference>
<comment type="catalytic activity">
    <reaction evidence="38">
        <text>tetradecanoyl-[ACP] + malonyl-[ACP] + H(+) = 3-oxohexadecanoyl-[ACP] + holo-[ACP] + CO2</text>
        <dbReference type="Rhea" id="RHEA:41900"/>
        <dbReference type="Rhea" id="RHEA-COMP:9623"/>
        <dbReference type="Rhea" id="RHEA-COMP:9648"/>
        <dbReference type="Rhea" id="RHEA-COMP:9649"/>
        <dbReference type="Rhea" id="RHEA-COMP:9685"/>
        <dbReference type="ChEBI" id="CHEBI:15378"/>
        <dbReference type="ChEBI" id="CHEBI:16526"/>
        <dbReference type="ChEBI" id="CHEBI:64479"/>
        <dbReference type="ChEBI" id="CHEBI:78449"/>
        <dbReference type="ChEBI" id="CHEBI:78477"/>
        <dbReference type="ChEBI" id="CHEBI:78478"/>
    </reaction>
    <physiologicalReaction direction="left-to-right" evidence="38">
        <dbReference type="Rhea" id="RHEA:41901"/>
    </physiologicalReaction>
</comment>
<comment type="catalytic activity">
    <reaction evidence="40">
        <text>dodecanoyl-[ACP] + malonyl-[ACP] + H(+) = 3-oxotetradecanoyl-[ACP] + holo-[ACP] + CO2</text>
        <dbReference type="Rhea" id="RHEA:41884"/>
        <dbReference type="Rhea" id="RHEA-COMP:9623"/>
        <dbReference type="Rhea" id="RHEA-COMP:9644"/>
        <dbReference type="Rhea" id="RHEA-COMP:9645"/>
        <dbReference type="Rhea" id="RHEA-COMP:9685"/>
        <dbReference type="ChEBI" id="CHEBI:15378"/>
        <dbReference type="ChEBI" id="CHEBI:16526"/>
        <dbReference type="ChEBI" id="CHEBI:64479"/>
        <dbReference type="ChEBI" id="CHEBI:65264"/>
        <dbReference type="ChEBI" id="CHEBI:78449"/>
        <dbReference type="ChEBI" id="CHEBI:78473"/>
    </reaction>
    <physiologicalReaction direction="left-to-right" evidence="40">
        <dbReference type="Rhea" id="RHEA:41885"/>
    </physiologicalReaction>
</comment>
<dbReference type="InterPro" id="IPR016039">
    <property type="entry name" value="Thiolase-like"/>
</dbReference>
<dbReference type="GO" id="GO:0019171">
    <property type="term" value="F:(3R)-hydroxyacyl-[acyl-carrier-protein] dehydratase activity"/>
    <property type="evidence" value="ECO:0007669"/>
    <property type="project" value="UniProtKB-EC"/>
</dbReference>
<dbReference type="PANTHER" id="PTHR43775:SF7">
    <property type="entry name" value="FATTY ACID SYNTHASE"/>
    <property type="match status" value="1"/>
</dbReference>
<comment type="catalytic activity">
    <reaction evidence="34">
        <text>3-oxooctadecanoyl-[ACP] + NADPH + H(+) = (3R)-hydroxyoctadecanoyl-[ACP] + NADP(+)</text>
        <dbReference type="Rhea" id="RHEA:41920"/>
        <dbReference type="Rhea" id="RHEA-COMP:9653"/>
        <dbReference type="Rhea" id="RHEA-COMP:9654"/>
        <dbReference type="ChEBI" id="CHEBI:15378"/>
        <dbReference type="ChEBI" id="CHEBI:57783"/>
        <dbReference type="ChEBI" id="CHEBI:58349"/>
        <dbReference type="ChEBI" id="CHEBI:78487"/>
        <dbReference type="ChEBI" id="CHEBI:78488"/>
    </reaction>
    <physiologicalReaction direction="left-to-right" evidence="34">
        <dbReference type="Rhea" id="RHEA:41921"/>
    </physiologicalReaction>
</comment>
<dbReference type="InterPro" id="IPR029063">
    <property type="entry name" value="SAM-dependent_MTases_sf"/>
</dbReference>
<evidence type="ECO:0000256" key="54">
    <source>
        <dbReference type="ARBA" id="ARBA00048935"/>
    </source>
</evidence>
<dbReference type="InterPro" id="IPR016036">
    <property type="entry name" value="Malonyl_transacylase_ACP-bd"/>
</dbReference>
<organism evidence="68">
    <name type="scientific">Octopus bimaculoides</name>
    <name type="common">California two-spotted octopus</name>
    <dbReference type="NCBI Taxonomy" id="37653"/>
    <lineage>
        <taxon>Eukaryota</taxon>
        <taxon>Metazoa</taxon>
        <taxon>Spiralia</taxon>
        <taxon>Lophotrochozoa</taxon>
        <taxon>Mollusca</taxon>
        <taxon>Cephalopoda</taxon>
        <taxon>Coleoidea</taxon>
        <taxon>Octopodiformes</taxon>
        <taxon>Octopoda</taxon>
        <taxon>Incirrata</taxon>
        <taxon>Octopodidae</taxon>
        <taxon>Octopus</taxon>
    </lineage>
</organism>
<comment type="catalytic activity">
    <reaction evidence="30">
        <text>(3R)-hydroxyhexadecanoyl-[ACP] = (2E)-hexadecenoyl-[ACP] + H2O</text>
        <dbReference type="Rhea" id="RHEA:41908"/>
        <dbReference type="Rhea" id="RHEA-COMP:9650"/>
        <dbReference type="Rhea" id="RHEA-COMP:9651"/>
        <dbReference type="ChEBI" id="CHEBI:15377"/>
        <dbReference type="ChEBI" id="CHEBI:78480"/>
        <dbReference type="ChEBI" id="CHEBI:78481"/>
    </reaction>
    <physiologicalReaction direction="left-to-right" evidence="30">
        <dbReference type="Rhea" id="RHEA:41909"/>
    </physiologicalReaction>
</comment>
<evidence type="ECO:0000256" key="57">
    <source>
        <dbReference type="ARBA" id="ARBA00049171"/>
    </source>
</evidence>
<comment type="catalytic activity">
    <reaction evidence="35">
        <text>hexanoyl-[ACP] + malonyl-[ACP] + H(+) = 3-oxooctanoyl-[ACP] + holo-[ACP] + CO2</text>
        <dbReference type="Rhea" id="RHEA:41836"/>
        <dbReference type="Rhea" id="RHEA-COMP:9623"/>
        <dbReference type="Rhea" id="RHEA-COMP:9632"/>
        <dbReference type="Rhea" id="RHEA-COMP:9633"/>
        <dbReference type="Rhea" id="RHEA-COMP:9685"/>
        <dbReference type="ChEBI" id="CHEBI:15378"/>
        <dbReference type="ChEBI" id="CHEBI:16526"/>
        <dbReference type="ChEBI" id="CHEBI:64479"/>
        <dbReference type="ChEBI" id="CHEBI:78449"/>
        <dbReference type="ChEBI" id="CHEBI:78459"/>
        <dbReference type="ChEBI" id="CHEBI:78460"/>
    </reaction>
    <physiologicalReaction direction="left-to-right" evidence="35">
        <dbReference type="Rhea" id="RHEA:41837"/>
    </physiologicalReaction>
</comment>
<dbReference type="PROSITE" id="PS52004">
    <property type="entry name" value="KS3_2"/>
    <property type="match status" value="1"/>
</dbReference>
<evidence type="ECO:0000256" key="55">
    <source>
        <dbReference type="ARBA" id="ARBA00049019"/>
    </source>
</evidence>
<evidence type="ECO:0000256" key="7">
    <source>
        <dbReference type="ARBA" id="ARBA00018769"/>
    </source>
</evidence>
<dbReference type="EC" id="1.3.1.39" evidence="2"/>
<comment type="catalytic activity">
    <reaction evidence="60">
        <text>3-oxooctanoyl-[ACP] + NADPH + H(+) = (3R)-hydroxyoctanoyl-[ACP] + NADP(+)</text>
        <dbReference type="Rhea" id="RHEA:41840"/>
        <dbReference type="Rhea" id="RHEA-COMP:9633"/>
        <dbReference type="Rhea" id="RHEA-COMP:9634"/>
        <dbReference type="ChEBI" id="CHEBI:15378"/>
        <dbReference type="ChEBI" id="CHEBI:57783"/>
        <dbReference type="ChEBI" id="CHEBI:58349"/>
        <dbReference type="ChEBI" id="CHEBI:78460"/>
        <dbReference type="ChEBI" id="CHEBI:78461"/>
    </reaction>
    <physiologicalReaction direction="left-to-right" evidence="60">
        <dbReference type="Rhea" id="RHEA:41841"/>
    </physiologicalReaction>
</comment>
<dbReference type="InterPro" id="IPR032821">
    <property type="entry name" value="PKS_assoc"/>
</dbReference>
<evidence type="ECO:0000256" key="27">
    <source>
        <dbReference type="ARBA" id="ARBA00023394"/>
    </source>
</evidence>
<dbReference type="InterPro" id="IPR049552">
    <property type="entry name" value="PKS_DH_N"/>
</dbReference>
<evidence type="ECO:0000256" key="17">
    <source>
        <dbReference type="ARBA" id="ARBA00022990"/>
    </source>
</evidence>
<dbReference type="SUPFAM" id="SSF52151">
    <property type="entry name" value="FabD/lysophospholipase-like"/>
    <property type="match status" value="1"/>
</dbReference>
<comment type="catalytic activity">
    <reaction evidence="58">
        <text>3-oxododecanoyl-[ACP] + NADPH + H(+) = (3R)-hydroxydodecanoyl-[ACP] + NADP(+)</text>
        <dbReference type="Rhea" id="RHEA:41872"/>
        <dbReference type="Rhea" id="RHEA-COMP:9641"/>
        <dbReference type="Rhea" id="RHEA-COMP:9642"/>
        <dbReference type="ChEBI" id="CHEBI:15378"/>
        <dbReference type="ChEBI" id="CHEBI:57783"/>
        <dbReference type="ChEBI" id="CHEBI:58349"/>
        <dbReference type="ChEBI" id="CHEBI:78469"/>
        <dbReference type="ChEBI" id="CHEBI:78470"/>
    </reaction>
    <physiologicalReaction direction="left-to-right" evidence="58">
        <dbReference type="Rhea" id="RHEA:41873"/>
    </physiologicalReaction>
</comment>
<dbReference type="SMART" id="SM00822">
    <property type="entry name" value="PKS_KR"/>
    <property type="match status" value="1"/>
</dbReference>
<keyword evidence="12" id="KW-0702">S-nitrosylation</keyword>
<evidence type="ECO:0000259" key="67">
    <source>
        <dbReference type="PROSITE" id="PS52019"/>
    </source>
</evidence>
<dbReference type="PROSITE" id="PS52019">
    <property type="entry name" value="PKS_MFAS_DH"/>
    <property type="match status" value="1"/>
</dbReference>
<dbReference type="EC" id="2.3.1.85" evidence="4"/>
<dbReference type="Gene3D" id="3.40.50.150">
    <property type="entry name" value="Vaccinia Virus protein VP39"/>
    <property type="match status" value="1"/>
</dbReference>
<evidence type="ECO:0000256" key="51">
    <source>
        <dbReference type="ARBA" id="ARBA00048650"/>
    </source>
</evidence>
<dbReference type="Gene3D" id="3.40.50.720">
    <property type="entry name" value="NAD(P)-binding Rossmann-like Domain"/>
    <property type="match status" value="1"/>
</dbReference>
<evidence type="ECO:0000256" key="64">
    <source>
        <dbReference type="PROSITE-ProRule" id="PRU01363"/>
    </source>
</evidence>
<evidence type="ECO:0000259" key="66">
    <source>
        <dbReference type="PROSITE" id="PS52004"/>
    </source>
</evidence>
<keyword evidence="18" id="KW-0560">Oxidoreductase</keyword>
<comment type="catalytic activity">
    <reaction evidence="28">
        <text>(3R)-hydroxytetradecanoyl-[ACP] = (2E)-tetradecenoyl-[ACP] + H2O</text>
        <dbReference type="Rhea" id="RHEA:41892"/>
        <dbReference type="Rhea" id="RHEA-COMP:9646"/>
        <dbReference type="Rhea" id="RHEA-COMP:9647"/>
        <dbReference type="ChEBI" id="CHEBI:15377"/>
        <dbReference type="ChEBI" id="CHEBI:78474"/>
        <dbReference type="ChEBI" id="CHEBI:78475"/>
    </reaction>
    <physiologicalReaction direction="left-to-right" evidence="28">
        <dbReference type="Rhea" id="RHEA:41893"/>
    </physiologicalReaction>
</comment>
<dbReference type="InterPro" id="IPR049391">
    <property type="entry name" value="FAS_pseudo-KR"/>
</dbReference>
<dbReference type="Pfam" id="PF13602">
    <property type="entry name" value="ADH_zinc_N_2"/>
    <property type="match status" value="1"/>
</dbReference>
<keyword evidence="16" id="KW-0663">Pyridoxal phosphate</keyword>
<dbReference type="GO" id="GO:0016297">
    <property type="term" value="F:fatty acyl-[ACP] hydrolase activity"/>
    <property type="evidence" value="ECO:0007669"/>
    <property type="project" value="UniProtKB-EC"/>
</dbReference>
<dbReference type="EC" id="1.1.1.100" evidence="5"/>
<dbReference type="InterPro" id="IPR014043">
    <property type="entry name" value="Acyl_transferase_dom"/>
</dbReference>
<evidence type="ECO:0000256" key="44">
    <source>
        <dbReference type="ARBA" id="ARBA00047961"/>
    </source>
</evidence>
<evidence type="ECO:0000256" key="24">
    <source>
        <dbReference type="ARBA" id="ARBA00023351"/>
    </source>
</evidence>
<evidence type="ECO:0000256" key="21">
    <source>
        <dbReference type="ARBA" id="ARBA00023160"/>
    </source>
</evidence>
<evidence type="ECO:0000256" key="12">
    <source>
        <dbReference type="ARBA" id="ARBA00022799"/>
    </source>
</evidence>
<dbReference type="FunFam" id="1.10.1200.10:FF:000013">
    <property type="entry name" value="Fatty acid synthase"/>
    <property type="match status" value="1"/>
</dbReference>
<evidence type="ECO:0000256" key="62">
    <source>
        <dbReference type="ARBA" id="ARBA00049521"/>
    </source>
</evidence>
<feature type="region of interest" description="C-terminal hotdog fold" evidence="64">
    <location>
        <begin position="1009"/>
        <end position="1138"/>
    </location>
</feature>
<keyword evidence="21" id="KW-0275">Fatty acid biosynthesis</keyword>
<comment type="pathway">
    <text evidence="1">Lipid metabolism.</text>
</comment>
<evidence type="ECO:0000256" key="2">
    <source>
        <dbReference type="ARBA" id="ARBA00012004"/>
    </source>
</evidence>
<dbReference type="Gene3D" id="3.30.70.3290">
    <property type="match status" value="1"/>
</dbReference>
<dbReference type="Gene3D" id="3.40.50.1820">
    <property type="entry name" value="alpha/beta hydrolase"/>
    <property type="match status" value="2"/>
</dbReference>
<keyword evidence="14" id="KW-0276">Fatty acid metabolism</keyword>
<dbReference type="SUPFAM" id="SSF53474">
    <property type="entry name" value="alpha/beta-Hydrolases"/>
    <property type="match status" value="1"/>
</dbReference>
<dbReference type="GO" id="GO:0004312">
    <property type="term" value="F:fatty acid synthase activity"/>
    <property type="evidence" value="ECO:0007669"/>
    <property type="project" value="UniProtKB-EC"/>
</dbReference>
<evidence type="ECO:0000256" key="45">
    <source>
        <dbReference type="ARBA" id="ARBA00048051"/>
    </source>
</evidence>
<keyword evidence="19" id="KW-0520">NAD</keyword>
<evidence type="ECO:0000256" key="63">
    <source>
        <dbReference type="ARBA" id="ARBA00049533"/>
    </source>
</evidence>
<dbReference type="CDD" id="cd00833">
    <property type="entry name" value="PKS"/>
    <property type="match status" value="1"/>
</dbReference>
<dbReference type="Gene3D" id="3.10.129.110">
    <property type="entry name" value="Polyketide synthase dehydratase"/>
    <property type="match status" value="1"/>
</dbReference>
<keyword evidence="10" id="KW-0597">Phosphoprotein</keyword>
<comment type="catalytic activity">
    <reaction evidence="25">
        <text>(3R)-hydroxyhexanoyl-[ACP] = (2E)-hexenoyl-[ACP] + H2O</text>
        <dbReference type="Rhea" id="RHEA:41828"/>
        <dbReference type="Rhea" id="RHEA-COMP:9630"/>
        <dbReference type="Rhea" id="RHEA-COMP:9631"/>
        <dbReference type="ChEBI" id="CHEBI:15377"/>
        <dbReference type="ChEBI" id="CHEBI:78457"/>
        <dbReference type="ChEBI" id="CHEBI:78458"/>
    </reaction>
    <physiologicalReaction direction="left-to-right" evidence="25">
        <dbReference type="Rhea" id="RHEA:41829"/>
    </physiologicalReaction>
</comment>
<dbReference type="GO" id="GO:0031177">
    <property type="term" value="F:phosphopantetheine binding"/>
    <property type="evidence" value="ECO:0007669"/>
    <property type="project" value="InterPro"/>
</dbReference>
<dbReference type="Pfam" id="PF00109">
    <property type="entry name" value="ketoacyl-synt"/>
    <property type="match status" value="1"/>
</dbReference>
<dbReference type="Pfam" id="PF16197">
    <property type="entry name" value="KAsynt_C_assoc"/>
    <property type="match status" value="1"/>
</dbReference>
<dbReference type="PROSITE" id="PS00606">
    <property type="entry name" value="KS3_1"/>
    <property type="match status" value="1"/>
</dbReference>
<dbReference type="UniPathway" id="UPA00094"/>
<comment type="catalytic activity">
    <reaction evidence="54">
        <text>3-oxotetradecanoyl-[ACP] + NADPH + H(+) = (3R)-hydroxytetradecanoyl-[ACP] + NADP(+)</text>
        <dbReference type="Rhea" id="RHEA:41888"/>
        <dbReference type="Rhea" id="RHEA-COMP:9645"/>
        <dbReference type="Rhea" id="RHEA-COMP:9646"/>
        <dbReference type="ChEBI" id="CHEBI:15378"/>
        <dbReference type="ChEBI" id="CHEBI:57783"/>
        <dbReference type="ChEBI" id="CHEBI:58349"/>
        <dbReference type="ChEBI" id="CHEBI:78473"/>
        <dbReference type="ChEBI" id="CHEBI:78474"/>
    </reaction>
    <physiologicalReaction direction="left-to-right" evidence="54">
        <dbReference type="Rhea" id="RHEA:41889"/>
    </physiologicalReaction>
</comment>
<evidence type="ECO:0000256" key="13">
    <source>
        <dbReference type="ARBA" id="ARBA00022801"/>
    </source>
</evidence>
<comment type="catalytic activity">
    <reaction evidence="29">
        <text>(3R)-hydroxyoctadecanoyl-[ACP] = (2E)-octadecenoyl-[ACP] + H2O</text>
        <dbReference type="Rhea" id="RHEA:41924"/>
        <dbReference type="Rhea" id="RHEA-COMP:9654"/>
        <dbReference type="Rhea" id="RHEA-COMP:9655"/>
        <dbReference type="ChEBI" id="CHEBI:15377"/>
        <dbReference type="ChEBI" id="CHEBI:78488"/>
        <dbReference type="ChEBI" id="CHEBI:78489"/>
    </reaction>
    <physiologicalReaction direction="left-to-right" evidence="29">
        <dbReference type="Rhea" id="RHEA:41925"/>
    </physiologicalReaction>
</comment>
<evidence type="ECO:0000256" key="20">
    <source>
        <dbReference type="ARBA" id="ARBA00023098"/>
    </source>
</evidence>
<dbReference type="InterPro" id="IPR036291">
    <property type="entry name" value="NAD(P)-bd_dom_sf"/>
</dbReference>
<evidence type="ECO:0000256" key="41">
    <source>
        <dbReference type="ARBA" id="ARBA00047810"/>
    </source>
</evidence>
<evidence type="ECO:0000256" key="35">
    <source>
        <dbReference type="ARBA" id="ARBA00047394"/>
    </source>
</evidence>
<comment type="catalytic activity">
    <reaction evidence="47">
        <text>tetradecanoyl-[ACP] + H2O = tetradecanoate + holo-[ACP] + H(+)</text>
        <dbReference type="Rhea" id="RHEA:30123"/>
        <dbReference type="Rhea" id="RHEA-COMP:9648"/>
        <dbReference type="Rhea" id="RHEA-COMP:9685"/>
        <dbReference type="ChEBI" id="CHEBI:15377"/>
        <dbReference type="ChEBI" id="CHEBI:15378"/>
        <dbReference type="ChEBI" id="CHEBI:30807"/>
        <dbReference type="ChEBI" id="CHEBI:64479"/>
        <dbReference type="ChEBI" id="CHEBI:78477"/>
        <dbReference type="EC" id="3.1.2.14"/>
    </reaction>
    <physiologicalReaction direction="left-to-right" evidence="47">
        <dbReference type="Rhea" id="RHEA:30124"/>
    </physiologicalReaction>
</comment>
<dbReference type="Pfam" id="PF02801">
    <property type="entry name" value="Ketoacyl-synt_C"/>
    <property type="match status" value="1"/>
</dbReference>
<comment type="catalytic activity">
    <reaction evidence="55">
        <text>(2E)-octadecenoyl-[ACP] + NADPH + H(+) = octadecanoyl-[ACP] + NADP(+)</text>
        <dbReference type="Rhea" id="RHEA:41928"/>
        <dbReference type="Rhea" id="RHEA-COMP:9655"/>
        <dbReference type="Rhea" id="RHEA-COMP:9656"/>
        <dbReference type="ChEBI" id="CHEBI:15378"/>
        <dbReference type="ChEBI" id="CHEBI:57783"/>
        <dbReference type="ChEBI" id="CHEBI:58349"/>
        <dbReference type="ChEBI" id="CHEBI:78489"/>
        <dbReference type="ChEBI" id="CHEBI:78495"/>
    </reaction>
    <physiologicalReaction direction="left-to-right" evidence="55">
        <dbReference type="Rhea" id="RHEA:41929"/>
    </physiologicalReaction>
</comment>
<feature type="domain" description="Carrier" evidence="65">
    <location>
        <begin position="2156"/>
        <end position="2236"/>
    </location>
</feature>
<dbReference type="InterPro" id="IPR020843">
    <property type="entry name" value="ER"/>
</dbReference>
<evidence type="ECO:0000256" key="18">
    <source>
        <dbReference type="ARBA" id="ARBA00023002"/>
    </source>
</evidence>
<accession>A0A0L8GXY4</accession>
<dbReference type="SUPFAM" id="SSF51735">
    <property type="entry name" value="NAD(P)-binding Rossmann-fold domains"/>
    <property type="match status" value="2"/>
</dbReference>
<dbReference type="InterPro" id="IPR029058">
    <property type="entry name" value="AB_hydrolase_fold"/>
</dbReference>
<comment type="catalytic activity">
    <reaction evidence="49">
        <text>a fatty acyl-[ACP] + malonyl-[ACP] + H(+) = a 3-oxoacyl-[ACP] + holo-[ACP] + CO2</text>
        <dbReference type="Rhea" id="RHEA:22836"/>
        <dbReference type="Rhea" id="RHEA-COMP:9623"/>
        <dbReference type="Rhea" id="RHEA-COMP:9685"/>
        <dbReference type="Rhea" id="RHEA-COMP:9916"/>
        <dbReference type="Rhea" id="RHEA-COMP:14125"/>
        <dbReference type="ChEBI" id="CHEBI:15378"/>
        <dbReference type="ChEBI" id="CHEBI:16526"/>
        <dbReference type="ChEBI" id="CHEBI:64479"/>
        <dbReference type="ChEBI" id="CHEBI:78449"/>
        <dbReference type="ChEBI" id="CHEBI:78776"/>
        <dbReference type="ChEBI" id="CHEBI:138651"/>
        <dbReference type="EC" id="2.3.1.41"/>
    </reaction>
    <physiologicalReaction direction="left-to-right" evidence="49">
        <dbReference type="Rhea" id="RHEA:22837"/>
    </physiologicalReaction>
</comment>
<evidence type="ECO:0000256" key="40">
    <source>
        <dbReference type="ARBA" id="ARBA00047578"/>
    </source>
</evidence>
<dbReference type="FunFam" id="3.40.50.720:FF:000209">
    <property type="entry name" value="Polyketide synthase Pks12"/>
    <property type="match status" value="1"/>
</dbReference>
<keyword evidence="8" id="KW-0596">Phosphopantetheine</keyword>
<dbReference type="InterPro" id="IPR036736">
    <property type="entry name" value="ACP-like_sf"/>
</dbReference>
<dbReference type="Pfam" id="PF08659">
    <property type="entry name" value="KR"/>
    <property type="match status" value="1"/>
</dbReference>
<comment type="catalytic activity">
    <reaction evidence="31">
        <text>(3R)-hydroxybutanoyl-[ACP] = (2E)-butenoyl-[ACP] + H2O</text>
        <dbReference type="Rhea" id="RHEA:41808"/>
        <dbReference type="Rhea" id="RHEA-COMP:9626"/>
        <dbReference type="Rhea" id="RHEA-COMP:9627"/>
        <dbReference type="ChEBI" id="CHEBI:15377"/>
        <dbReference type="ChEBI" id="CHEBI:78451"/>
        <dbReference type="ChEBI" id="CHEBI:78453"/>
    </reaction>
    <physiologicalReaction direction="left-to-right" evidence="31">
        <dbReference type="Rhea" id="RHEA:41809"/>
    </physiologicalReaction>
</comment>
<evidence type="ECO:0000256" key="56">
    <source>
        <dbReference type="ARBA" id="ARBA00049109"/>
    </source>
</evidence>
<dbReference type="InterPro" id="IPR018201">
    <property type="entry name" value="Ketoacyl_synth_AS"/>
</dbReference>
<evidence type="ECO:0000256" key="9">
    <source>
        <dbReference type="ARBA" id="ARBA00022516"/>
    </source>
</evidence>
<dbReference type="SMART" id="SM00827">
    <property type="entry name" value="PKS_AT"/>
    <property type="match status" value="1"/>
</dbReference>
<evidence type="ECO:0000256" key="26">
    <source>
        <dbReference type="ARBA" id="ARBA00023388"/>
    </source>
</evidence>
<dbReference type="GO" id="GO:0141148">
    <property type="term" value="F:enoyl-[acyl-carrier-protein] reductase (NADPH) activity"/>
    <property type="evidence" value="ECO:0007669"/>
    <property type="project" value="UniProtKB-EC"/>
</dbReference>
<dbReference type="SMART" id="SM00825">
    <property type="entry name" value="PKS_KS"/>
    <property type="match status" value="1"/>
</dbReference>
<evidence type="ECO:0000256" key="34">
    <source>
        <dbReference type="ARBA" id="ARBA00047300"/>
    </source>
</evidence>
<dbReference type="SUPFAM" id="SSF53901">
    <property type="entry name" value="Thiolase-like"/>
    <property type="match status" value="1"/>
</dbReference>
<evidence type="ECO:0000256" key="37">
    <source>
        <dbReference type="ARBA" id="ARBA00047440"/>
    </source>
</evidence>
<keyword evidence="22" id="KW-0511">Multifunctional enzyme</keyword>
<evidence type="ECO:0000256" key="25">
    <source>
        <dbReference type="ARBA" id="ARBA00023373"/>
    </source>
</evidence>
<comment type="catalytic activity">
    <reaction evidence="63">
        <text>octanoyl-[ACP] + malonyl-[ACP] + H(+) = 3-oxodecanoyl-[ACP] + holo-[ACP] + CO2</text>
        <dbReference type="Rhea" id="RHEA:41852"/>
        <dbReference type="Rhea" id="RHEA-COMP:9623"/>
        <dbReference type="Rhea" id="RHEA-COMP:9636"/>
        <dbReference type="Rhea" id="RHEA-COMP:9637"/>
        <dbReference type="Rhea" id="RHEA-COMP:9685"/>
        <dbReference type="ChEBI" id="CHEBI:15378"/>
        <dbReference type="ChEBI" id="CHEBI:16526"/>
        <dbReference type="ChEBI" id="CHEBI:64479"/>
        <dbReference type="ChEBI" id="CHEBI:78449"/>
        <dbReference type="ChEBI" id="CHEBI:78463"/>
        <dbReference type="ChEBI" id="CHEBI:78464"/>
    </reaction>
    <physiologicalReaction direction="left-to-right" evidence="63">
        <dbReference type="Rhea" id="RHEA:41853"/>
    </physiologicalReaction>
</comment>
<keyword evidence="15" id="KW-0521">NADP</keyword>
<dbReference type="InterPro" id="IPR049900">
    <property type="entry name" value="PKS_mFAS_DH"/>
</dbReference>
<evidence type="ECO:0000256" key="52">
    <source>
        <dbReference type="ARBA" id="ARBA00048691"/>
    </source>
</evidence>
<dbReference type="InterPro" id="IPR016035">
    <property type="entry name" value="Acyl_Trfase/lysoPLipase"/>
</dbReference>
<evidence type="ECO:0000256" key="5">
    <source>
        <dbReference type="ARBA" id="ARBA00012948"/>
    </source>
</evidence>
<name>A0A0L8GXY4_OCTBM</name>
<comment type="catalytic activity">
    <reaction evidence="51">
        <text>a 2,3-saturated acyl-[ACP] + NADP(+) = a (2E)-enoyl-[ACP] + NADPH + H(+)</text>
        <dbReference type="Rhea" id="RHEA:22564"/>
        <dbReference type="Rhea" id="RHEA-COMP:9925"/>
        <dbReference type="Rhea" id="RHEA-COMP:9926"/>
        <dbReference type="ChEBI" id="CHEBI:15378"/>
        <dbReference type="ChEBI" id="CHEBI:57783"/>
        <dbReference type="ChEBI" id="CHEBI:58349"/>
        <dbReference type="ChEBI" id="CHEBI:78784"/>
        <dbReference type="ChEBI" id="CHEBI:78785"/>
        <dbReference type="EC" id="1.3.1.39"/>
    </reaction>
    <physiologicalReaction direction="right-to-left" evidence="51">
        <dbReference type="Rhea" id="RHEA:22566"/>
    </physiologicalReaction>
</comment>